<dbReference type="KEGG" id="psic:J4E96_09025"/>
<feature type="domain" description="Mannitol dehydrogenase C-terminal" evidence="8">
    <location>
        <begin position="287"/>
        <end position="464"/>
    </location>
</feature>
<evidence type="ECO:0000256" key="6">
    <source>
        <dbReference type="ARBA" id="ARBA00048615"/>
    </source>
</evidence>
<evidence type="ECO:0000259" key="8">
    <source>
        <dbReference type="Pfam" id="PF08125"/>
    </source>
</evidence>
<evidence type="ECO:0000313" key="9">
    <source>
        <dbReference type="EMBL" id="QTE31041.1"/>
    </source>
</evidence>
<dbReference type="PROSITE" id="PS00974">
    <property type="entry name" value="MANNITOL_DHGENASE"/>
    <property type="match status" value="1"/>
</dbReference>
<proteinExistence type="inferred from homology"/>
<accession>A0A8A4ZI23</accession>
<dbReference type="Gene3D" id="3.40.50.720">
    <property type="entry name" value="NAD(P)-binding Rossmann-like Domain"/>
    <property type="match status" value="1"/>
</dbReference>
<evidence type="ECO:0000256" key="2">
    <source>
        <dbReference type="ARBA" id="ARBA00012939"/>
    </source>
</evidence>
<dbReference type="GO" id="GO:0008926">
    <property type="term" value="F:mannitol-1-phosphate 5-dehydrogenase activity"/>
    <property type="evidence" value="ECO:0007669"/>
    <property type="project" value="UniProtKB-EC"/>
</dbReference>
<reference evidence="9" key="1">
    <citation type="submission" date="2021-03" db="EMBL/GenBank/DDBJ databases">
        <title>Pengzhenrongella sicca gen. nov., sp. nov., a new member of suborder Micrococcineae isolated from High-Arctic tundra soil.</title>
        <authorList>
            <person name="Peng F."/>
        </authorList>
    </citation>
    <scope>NUCLEOTIDE SEQUENCE</scope>
    <source>
        <strain evidence="9">LRZ-2</strain>
    </source>
</reference>
<dbReference type="PANTHER" id="PTHR43362">
    <property type="entry name" value="MANNITOL DEHYDROGENASE DSF1-RELATED"/>
    <property type="match status" value="1"/>
</dbReference>
<comment type="similarity">
    <text evidence="1">Belongs to the mannitol dehydrogenase family.</text>
</comment>
<dbReference type="SUPFAM" id="SSF48179">
    <property type="entry name" value="6-phosphogluconate dehydrogenase C-terminal domain-like"/>
    <property type="match status" value="1"/>
</dbReference>
<dbReference type="InterPro" id="IPR013118">
    <property type="entry name" value="Mannitol_DH_C"/>
</dbReference>
<dbReference type="Pfam" id="PF01232">
    <property type="entry name" value="Mannitol_dh"/>
    <property type="match status" value="1"/>
</dbReference>
<dbReference type="InterPro" id="IPR000669">
    <property type="entry name" value="Mannitol_DH"/>
</dbReference>
<dbReference type="InterPro" id="IPR023027">
    <property type="entry name" value="Mannitol_DH_CS"/>
</dbReference>
<name>A0A8A4ZI23_9MICO</name>
<evidence type="ECO:0000313" key="10">
    <source>
        <dbReference type="Proteomes" id="UP000663937"/>
    </source>
</evidence>
<evidence type="ECO:0000256" key="5">
    <source>
        <dbReference type="ARBA" id="ARBA00023027"/>
    </source>
</evidence>
<dbReference type="Proteomes" id="UP000663937">
    <property type="component" value="Chromosome"/>
</dbReference>
<dbReference type="InterPro" id="IPR050988">
    <property type="entry name" value="Mannitol_DH/Oxidoreductase"/>
</dbReference>
<evidence type="ECO:0000259" key="7">
    <source>
        <dbReference type="Pfam" id="PF01232"/>
    </source>
</evidence>
<dbReference type="PRINTS" id="PR00084">
    <property type="entry name" value="MTLDHDRGNASE"/>
</dbReference>
<protein>
    <recommendedName>
        <fullName evidence="3">Mannitol-1-phosphate 5-dehydrogenase</fullName>
        <ecNumber evidence="2">1.1.1.17</ecNumber>
    </recommendedName>
</protein>
<dbReference type="Pfam" id="PF08125">
    <property type="entry name" value="Mannitol_dh_C"/>
    <property type="match status" value="1"/>
</dbReference>
<dbReference type="GO" id="GO:0019594">
    <property type="term" value="P:mannitol metabolic process"/>
    <property type="evidence" value="ECO:0007669"/>
    <property type="project" value="InterPro"/>
</dbReference>
<dbReference type="EC" id="1.1.1.17" evidence="2"/>
<keyword evidence="4" id="KW-0560">Oxidoreductase</keyword>
<dbReference type="Gene3D" id="1.10.1040.10">
    <property type="entry name" value="N-(1-d-carboxylethyl)-l-norvaline Dehydrogenase, domain 2"/>
    <property type="match status" value="1"/>
</dbReference>
<dbReference type="RefSeq" id="WP_227425425.1">
    <property type="nucleotide sequence ID" value="NZ_CP071868.1"/>
</dbReference>
<evidence type="ECO:0000256" key="1">
    <source>
        <dbReference type="ARBA" id="ARBA00006541"/>
    </source>
</evidence>
<dbReference type="PANTHER" id="PTHR43362:SF1">
    <property type="entry name" value="MANNITOL DEHYDROGENASE 2-RELATED"/>
    <property type="match status" value="1"/>
</dbReference>
<feature type="domain" description="Mannitol dehydrogenase N-terminal" evidence="7">
    <location>
        <begin position="29"/>
        <end position="277"/>
    </location>
</feature>
<dbReference type="EMBL" id="CP071868">
    <property type="protein sequence ID" value="QTE31041.1"/>
    <property type="molecule type" value="Genomic_DNA"/>
</dbReference>
<dbReference type="SUPFAM" id="SSF51735">
    <property type="entry name" value="NAD(P)-binding Rossmann-fold domains"/>
    <property type="match status" value="1"/>
</dbReference>
<keyword evidence="5" id="KW-0520">NAD</keyword>
<evidence type="ECO:0000256" key="4">
    <source>
        <dbReference type="ARBA" id="ARBA00023002"/>
    </source>
</evidence>
<dbReference type="InterPro" id="IPR013131">
    <property type="entry name" value="Mannitol_DH_N"/>
</dbReference>
<dbReference type="InterPro" id="IPR008927">
    <property type="entry name" value="6-PGluconate_DH-like_C_sf"/>
</dbReference>
<evidence type="ECO:0000256" key="3">
    <source>
        <dbReference type="ARBA" id="ARBA00016219"/>
    </source>
</evidence>
<dbReference type="InterPro" id="IPR036291">
    <property type="entry name" value="NAD(P)-bd_dom_sf"/>
</dbReference>
<organism evidence="9 10">
    <name type="scientific">Pengzhenrongella sicca</name>
    <dbReference type="NCBI Taxonomy" id="2819238"/>
    <lineage>
        <taxon>Bacteria</taxon>
        <taxon>Bacillati</taxon>
        <taxon>Actinomycetota</taxon>
        <taxon>Actinomycetes</taxon>
        <taxon>Micrococcales</taxon>
        <taxon>Pengzhenrongella</taxon>
    </lineage>
</organism>
<gene>
    <name evidence="9" type="ORF">J4E96_09025</name>
</gene>
<keyword evidence="10" id="KW-1185">Reference proteome</keyword>
<comment type="catalytic activity">
    <reaction evidence="6">
        <text>D-mannitol 1-phosphate + NAD(+) = beta-D-fructose 6-phosphate + NADH + H(+)</text>
        <dbReference type="Rhea" id="RHEA:19661"/>
        <dbReference type="ChEBI" id="CHEBI:15378"/>
        <dbReference type="ChEBI" id="CHEBI:57540"/>
        <dbReference type="ChEBI" id="CHEBI:57634"/>
        <dbReference type="ChEBI" id="CHEBI:57945"/>
        <dbReference type="ChEBI" id="CHEBI:61381"/>
        <dbReference type="EC" id="1.1.1.17"/>
    </reaction>
</comment>
<sequence>MTPLDPTMLDTLDPRVQVPSYERSAATTGVVHFGVGGFHRAHEALYLDSILSNGDLSWGICGVGVMAQDAAARDAFNAQSGLYTLVTVAPDGTQNARIVGSLLHYLFAPDDPNAVVEALADPQTRIVSLTITEGGYEVNNASGVFEPTSELTLADLSSGGPPCSVLGYLTAGLRTRRDRGIPAFTVLSCDNVQGNGHVARVALTSFARALDPGLADWIMENVAFPCSMVDRITPVTTDETRRAIGAEFGIQDRWPVRSESYLQWVVEDTFPLGRPDLAAVGVQLVADVESYELMKLRLLNASHQAMSYLGLLSGHAWVHDACRDPLLVAFLRRYMTTEAIPTLSPVPGVDLGAYCDQLIARFSSEAVKDTLDRQVVDASERLPKFLLPVLREQLKRDDAIECCGLVLAAWSVYLESGLGANGRTITDQRRDALLEFVAQESGNPGALLDFAPVFGELGTNERLRTTYVNLRAALLANGAQAVLTEMGANS</sequence>
<dbReference type="AlphaFoldDB" id="A0A8A4ZI23"/>
<dbReference type="InterPro" id="IPR013328">
    <property type="entry name" value="6PGD_dom2"/>
</dbReference>